<proteinExistence type="predicted"/>
<dbReference type="EMBL" id="QVRA01000014">
    <property type="protein sequence ID" value="RJG53604.1"/>
    <property type="molecule type" value="Genomic_DNA"/>
</dbReference>
<sequence length="205" mass="22755">MTFATAPTFLRDLTTDDVVPAELVYGIGVNHIMDWHNAWQPALGALKAALHEQGVPKSEWPQTGHWNWAAKVVEDELLAFRTFSITAEGMTQALMRVDLTKTARLEGVSGKPLVYVDYLEVAPWNQSFAGTQKKYRGAGPILLAAAVELSFEEGFKGRIGLHSLPQAEPYYEKEGMIDLGPDAQVQNLRYYEMTSDVAQTLLAQE</sequence>
<gene>
    <name evidence="1" type="ORF">D0Z70_15235</name>
</gene>
<comment type="caution">
    <text evidence="1">The sequence shown here is derived from an EMBL/GenBank/DDBJ whole genome shotgun (WGS) entry which is preliminary data.</text>
</comment>
<dbReference type="RefSeq" id="WP_119747932.1">
    <property type="nucleotide sequence ID" value="NZ_QVRA01000014.1"/>
</dbReference>
<evidence type="ECO:0000313" key="2">
    <source>
        <dbReference type="Proteomes" id="UP000283469"/>
    </source>
</evidence>
<protein>
    <submittedName>
        <fullName evidence="1">GNAT family N-acetyltransferase</fullName>
    </submittedName>
</protein>
<accession>A0A418YQ85</accession>
<dbReference type="OrthoDB" id="6064764at2"/>
<evidence type="ECO:0000313" key="1">
    <source>
        <dbReference type="EMBL" id="RJG53604.1"/>
    </source>
</evidence>
<dbReference type="Proteomes" id="UP000283469">
    <property type="component" value="Unassembled WGS sequence"/>
</dbReference>
<name>A0A418YQ85_9SPHN</name>
<dbReference type="AlphaFoldDB" id="A0A418YQ85"/>
<reference evidence="1 2" key="1">
    <citation type="submission" date="2018-08" db="EMBL/GenBank/DDBJ databases">
        <title>Sphingobium sp. EO9.</title>
        <authorList>
            <person name="Park Y."/>
            <person name="Kim K.H."/>
            <person name="Jeon C.O."/>
        </authorList>
    </citation>
    <scope>NUCLEOTIDE SEQUENCE [LARGE SCALE GENOMIC DNA]</scope>
    <source>
        <strain evidence="1 2">EO9</strain>
    </source>
</reference>
<keyword evidence="1" id="KW-0808">Transferase</keyword>
<organism evidence="1 2">
    <name type="scientific">Sphingobium terrigena</name>
    <dbReference type="NCBI Taxonomy" id="2304063"/>
    <lineage>
        <taxon>Bacteria</taxon>
        <taxon>Pseudomonadati</taxon>
        <taxon>Pseudomonadota</taxon>
        <taxon>Alphaproteobacteria</taxon>
        <taxon>Sphingomonadales</taxon>
        <taxon>Sphingomonadaceae</taxon>
        <taxon>Sphingobium</taxon>
    </lineage>
</organism>
<keyword evidence="2" id="KW-1185">Reference proteome</keyword>
<dbReference type="GO" id="GO:0016740">
    <property type="term" value="F:transferase activity"/>
    <property type="evidence" value="ECO:0007669"/>
    <property type="project" value="UniProtKB-KW"/>
</dbReference>